<proteinExistence type="predicted"/>
<name>A0A1F7VD34_9BACT</name>
<dbReference type="STRING" id="1802410.A3H75_03275"/>
<feature type="transmembrane region" description="Helical" evidence="1">
    <location>
        <begin position="126"/>
        <end position="144"/>
    </location>
</feature>
<dbReference type="AlphaFoldDB" id="A0A1F7VD34"/>
<feature type="transmembrane region" description="Helical" evidence="1">
    <location>
        <begin position="177"/>
        <end position="198"/>
    </location>
</feature>
<feature type="transmembrane region" description="Helical" evidence="1">
    <location>
        <begin position="204"/>
        <end position="224"/>
    </location>
</feature>
<evidence type="ECO:0000313" key="3">
    <source>
        <dbReference type="Proteomes" id="UP000176678"/>
    </source>
</evidence>
<feature type="transmembrane region" description="Helical" evidence="1">
    <location>
        <begin position="85"/>
        <end position="105"/>
    </location>
</feature>
<feature type="transmembrane region" description="Helical" evidence="1">
    <location>
        <begin position="150"/>
        <end position="170"/>
    </location>
</feature>
<organism evidence="2 3">
    <name type="scientific">Candidatus Uhrbacteria bacterium RIFCSPLOWO2_02_FULL_51_9</name>
    <dbReference type="NCBI Taxonomy" id="1802410"/>
    <lineage>
        <taxon>Bacteria</taxon>
        <taxon>Candidatus Uhriibacteriota</taxon>
    </lineage>
</organism>
<keyword evidence="1" id="KW-0472">Membrane</keyword>
<feature type="transmembrane region" description="Helical" evidence="1">
    <location>
        <begin position="31"/>
        <end position="48"/>
    </location>
</feature>
<feature type="transmembrane region" description="Helical" evidence="1">
    <location>
        <begin position="236"/>
        <end position="254"/>
    </location>
</feature>
<sequence>MQHFSPKVTVTTGVVALSFFFLARVTGWVGAFFWIAVILAISFFALYGAPRVGERERTRYTITIPFFTAITGFLLLFVLVEKVALRSVIAALALFVMFAVLHTLYRSGLPEELRARQLLPPLRMTLYAGVFGWFAASFGVAVMLQIPLWILSAPLVLVAGLASWSLLRLAGLDASRAYPATLALAFLTFEFFWVITFLPVGYAVQGWLLGGALYVMVQAIMLTAHTTERLEKRSRVRLLAAIVTIIIVALLARWV</sequence>
<reference evidence="2 3" key="1">
    <citation type="journal article" date="2016" name="Nat. Commun.">
        <title>Thousands of microbial genomes shed light on interconnected biogeochemical processes in an aquifer system.</title>
        <authorList>
            <person name="Anantharaman K."/>
            <person name="Brown C.T."/>
            <person name="Hug L.A."/>
            <person name="Sharon I."/>
            <person name="Castelle C.J."/>
            <person name="Probst A.J."/>
            <person name="Thomas B.C."/>
            <person name="Singh A."/>
            <person name="Wilkins M.J."/>
            <person name="Karaoz U."/>
            <person name="Brodie E.L."/>
            <person name="Williams K.H."/>
            <person name="Hubbard S.S."/>
            <person name="Banfield J.F."/>
        </authorList>
    </citation>
    <scope>NUCLEOTIDE SEQUENCE [LARGE SCALE GENOMIC DNA]</scope>
</reference>
<dbReference type="EMBL" id="MGES01000048">
    <property type="protein sequence ID" value="OGL88419.1"/>
    <property type="molecule type" value="Genomic_DNA"/>
</dbReference>
<evidence type="ECO:0000256" key="1">
    <source>
        <dbReference type="SAM" id="Phobius"/>
    </source>
</evidence>
<feature type="transmembrane region" description="Helical" evidence="1">
    <location>
        <begin position="60"/>
        <end position="79"/>
    </location>
</feature>
<dbReference type="Proteomes" id="UP000176678">
    <property type="component" value="Unassembled WGS sequence"/>
</dbReference>
<protein>
    <submittedName>
        <fullName evidence="2">Uncharacterized protein</fullName>
    </submittedName>
</protein>
<keyword evidence="1" id="KW-1133">Transmembrane helix</keyword>
<comment type="caution">
    <text evidence="2">The sequence shown here is derived from an EMBL/GenBank/DDBJ whole genome shotgun (WGS) entry which is preliminary data.</text>
</comment>
<accession>A0A1F7VD34</accession>
<keyword evidence="1" id="KW-0812">Transmembrane</keyword>
<gene>
    <name evidence="2" type="ORF">A3H75_03275</name>
</gene>
<evidence type="ECO:0000313" key="2">
    <source>
        <dbReference type="EMBL" id="OGL88419.1"/>
    </source>
</evidence>